<dbReference type="PANTHER" id="PTHR31025:SF28">
    <property type="match status" value="1"/>
</dbReference>
<dbReference type="EMBL" id="JAGEUA010000003">
    <property type="protein sequence ID" value="KAL0992727.1"/>
    <property type="molecule type" value="Genomic_DNA"/>
</dbReference>
<dbReference type="Proteomes" id="UP001557470">
    <property type="component" value="Unassembled WGS sequence"/>
</dbReference>
<keyword evidence="3" id="KW-1185">Reference proteome</keyword>
<sequence>MDVQLSISFLRARLGGAIEDAVRTAVESVLCETVRLLSGPLGDQQHSLSATSQRELDSLALKQRLEAPGGGDWRVHATSSVAFCNTGQRGVGGGRGNTKNVTSQAACTASTQPLQRSSVEPLGLEGVEDCTGLPDPFDLVSAGPVMVDFEEGHGIGIPEEWELMNRVFKTEHNEDVTLDDGDGATLSADEQGLREVDQRIVPLEEEMSAKAEDVLQPCFSPANVKTERLEMESCCVSEEAPPPHPANSGTEASEFREEQVEAGPQDFVERLRLWLEQLCPEVVREYEREGCLCELSRRKLIKFSVSFIVEEFGFYPTSAQKTMLAEHIVELFPGLRLCAPSAGINGIEHLYDPLSRTGYIETRLRNSRRTLEAHKKKYVLKRRWPEPALADPTGTRSGPGPGVLEIQSNEETQRWVDLMKRTRPLTRNLPAIHGAMDLTFNARRRWISNARPRMRDVLAEYPRFLDVPSTIDLEFERMFPGKGHSFLAQWSSFLLPRVYQIAEQEKHTDISALVQQAATQQGDSYILTMLKVLLHMLSPHRGPPPYRATVRQAIRYLVDVLPVDTKVASLFCDPGSPQGPESVSHSHPYVASIGPLEAPGRQLCILSPADRIAIPLHQDGLSSALDKLFKVLRVFDLGYPEQLDSLYGFLEHLYGLEMTSQGNHDSPSGKRSKVLELLSRLHMSS</sequence>
<dbReference type="AlphaFoldDB" id="A0ABD0XPY0"/>
<evidence type="ECO:0000313" key="2">
    <source>
        <dbReference type="EMBL" id="KAL0992727.1"/>
    </source>
</evidence>
<evidence type="ECO:0000256" key="1">
    <source>
        <dbReference type="SAM" id="MobiDB-lite"/>
    </source>
</evidence>
<protein>
    <submittedName>
        <fullName evidence="2">Uncharacterized protein</fullName>
    </submittedName>
</protein>
<feature type="region of interest" description="Disordered" evidence="1">
    <location>
        <begin position="236"/>
        <end position="260"/>
    </location>
</feature>
<reference evidence="2 3" key="1">
    <citation type="submission" date="2024-06" db="EMBL/GenBank/DDBJ databases">
        <authorList>
            <person name="Pan Q."/>
            <person name="Wen M."/>
            <person name="Jouanno E."/>
            <person name="Zahm M."/>
            <person name="Klopp C."/>
            <person name="Cabau C."/>
            <person name="Louis A."/>
            <person name="Berthelot C."/>
            <person name="Parey E."/>
            <person name="Roest Crollius H."/>
            <person name="Montfort J."/>
            <person name="Robinson-Rechavi M."/>
            <person name="Bouchez O."/>
            <person name="Lampietro C."/>
            <person name="Lopez Roques C."/>
            <person name="Donnadieu C."/>
            <person name="Postlethwait J."/>
            <person name="Bobe J."/>
            <person name="Verreycken H."/>
            <person name="Guiguen Y."/>
        </authorList>
    </citation>
    <scope>NUCLEOTIDE SEQUENCE [LARGE SCALE GENOMIC DNA]</scope>
    <source>
        <strain evidence="2">Up_M1</strain>
        <tissue evidence="2">Testis</tissue>
    </source>
</reference>
<proteinExistence type="predicted"/>
<accession>A0ABD0XPY0</accession>
<gene>
    <name evidence="2" type="ORF">UPYG_G00097530</name>
</gene>
<name>A0ABD0XPY0_UMBPY</name>
<comment type="caution">
    <text evidence="2">The sequence shown here is derived from an EMBL/GenBank/DDBJ whole genome shotgun (WGS) entry which is preliminary data.</text>
</comment>
<evidence type="ECO:0000313" key="3">
    <source>
        <dbReference type="Proteomes" id="UP001557470"/>
    </source>
</evidence>
<organism evidence="2 3">
    <name type="scientific">Umbra pygmaea</name>
    <name type="common">Eastern mudminnow</name>
    <dbReference type="NCBI Taxonomy" id="75934"/>
    <lineage>
        <taxon>Eukaryota</taxon>
        <taxon>Metazoa</taxon>
        <taxon>Chordata</taxon>
        <taxon>Craniata</taxon>
        <taxon>Vertebrata</taxon>
        <taxon>Euteleostomi</taxon>
        <taxon>Actinopterygii</taxon>
        <taxon>Neopterygii</taxon>
        <taxon>Teleostei</taxon>
        <taxon>Protacanthopterygii</taxon>
        <taxon>Esociformes</taxon>
        <taxon>Umbridae</taxon>
        <taxon>Umbra</taxon>
    </lineage>
</organism>
<dbReference type="PANTHER" id="PTHR31025">
    <property type="entry name" value="SI:CH211-196P9.1-RELATED"/>
    <property type="match status" value="1"/>
</dbReference>